<evidence type="ECO:0008006" key="5">
    <source>
        <dbReference type="Google" id="ProtNLM"/>
    </source>
</evidence>
<reference evidence="3 4" key="1">
    <citation type="submission" date="2021-01" db="EMBL/GenBank/DDBJ databases">
        <title>Whole genome shotgun sequence of Plantactinospora mayteni NBRC 109088.</title>
        <authorList>
            <person name="Komaki H."/>
            <person name="Tamura T."/>
        </authorList>
    </citation>
    <scope>NUCLEOTIDE SEQUENCE [LARGE SCALE GENOMIC DNA]</scope>
    <source>
        <strain evidence="3 4">NBRC 109088</strain>
    </source>
</reference>
<keyword evidence="4" id="KW-1185">Reference proteome</keyword>
<gene>
    <name evidence="3" type="ORF">Pma05_09550</name>
</gene>
<evidence type="ECO:0000256" key="1">
    <source>
        <dbReference type="SAM" id="MobiDB-lite"/>
    </source>
</evidence>
<sequence length="302" mass="31088">MTDQPSGQRYSPDGRFWWDGTAWRPVEAVPPARAPGQLGPVQFPPPAGQPPVGPGRPPGTNQVGTNQVGTNQVGTNQVGAGRPPGAPAPPGSGPGLPGTTFPPPRGGVPGRPSKVGFLLGLVGTLVATALLGGLVGGVAGMVTTEPPGNESAPGFAAEFPTGDRQYMTGVTLAAVVEDWMKKSNSWVCSDTTSPETSGKSGKAMECLPADDDREMYVTIEYDADDKIKLVAGRCRVGLKSTPCTTLAASLADVVLSPQGDQLRKQAEKWATENADSERVTTIGGIRLEASLDPHGMTATPGV</sequence>
<evidence type="ECO:0000256" key="2">
    <source>
        <dbReference type="SAM" id="Phobius"/>
    </source>
</evidence>
<protein>
    <recommendedName>
        <fullName evidence="5">DUF2510 domain-containing protein</fullName>
    </recommendedName>
</protein>
<accession>A0ABQ4EJK8</accession>
<feature type="region of interest" description="Disordered" evidence="1">
    <location>
        <begin position="28"/>
        <end position="106"/>
    </location>
</feature>
<dbReference type="EMBL" id="BONX01000004">
    <property type="protein sequence ID" value="GIG94382.1"/>
    <property type="molecule type" value="Genomic_DNA"/>
</dbReference>
<dbReference type="Proteomes" id="UP000621500">
    <property type="component" value="Unassembled WGS sequence"/>
</dbReference>
<feature type="compositionally biased region" description="Low complexity" evidence="1">
    <location>
        <begin position="28"/>
        <end position="41"/>
    </location>
</feature>
<feature type="compositionally biased region" description="Pro residues" evidence="1">
    <location>
        <begin position="42"/>
        <end position="57"/>
    </location>
</feature>
<keyword evidence="2" id="KW-0812">Transmembrane</keyword>
<keyword evidence="2" id="KW-1133">Transmembrane helix</keyword>
<feature type="transmembrane region" description="Helical" evidence="2">
    <location>
        <begin position="115"/>
        <end position="142"/>
    </location>
</feature>
<organism evidence="3 4">
    <name type="scientific">Plantactinospora mayteni</name>
    <dbReference type="NCBI Taxonomy" id="566021"/>
    <lineage>
        <taxon>Bacteria</taxon>
        <taxon>Bacillati</taxon>
        <taxon>Actinomycetota</taxon>
        <taxon>Actinomycetes</taxon>
        <taxon>Micromonosporales</taxon>
        <taxon>Micromonosporaceae</taxon>
        <taxon>Plantactinospora</taxon>
    </lineage>
</organism>
<comment type="caution">
    <text evidence="3">The sequence shown here is derived from an EMBL/GenBank/DDBJ whole genome shotgun (WGS) entry which is preliminary data.</text>
</comment>
<dbReference type="RefSeq" id="WP_203856025.1">
    <property type="nucleotide sequence ID" value="NZ_BAAAZQ010000002.1"/>
</dbReference>
<evidence type="ECO:0000313" key="4">
    <source>
        <dbReference type="Proteomes" id="UP000621500"/>
    </source>
</evidence>
<feature type="compositionally biased region" description="Polar residues" evidence="1">
    <location>
        <begin position="60"/>
        <end position="78"/>
    </location>
</feature>
<name>A0ABQ4EJK8_9ACTN</name>
<keyword evidence="2" id="KW-0472">Membrane</keyword>
<evidence type="ECO:0000313" key="3">
    <source>
        <dbReference type="EMBL" id="GIG94382.1"/>
    </source>
</evidence>
<proteinExistence type="predicted"/>